<dbReference type="KEGG" id="strr:EKD16_10375"/>
<evidence type="ECO:0000313" key="1">
    <source>
        <dbReference type="EMBL" id="QBI53861.1"/>
    </source>
</evidence>
<sequence length="43" mass="4844">MDTGDRHERPHRPRPLNLRAKALLWTAVVSVVALDDLLGRLAI</sequence>
<keyword evidence="2" id="KW-1185">Reference proteome</keyword>
<proteinExistence type="predicted"/>
<dbReference type="RefSeq" id="WP_278248930.1">
    <property type="nucleotide sequence ID" value="NZ_CP036455.1"/>
</dbReference>
<dbReference type="AlphaFoldDB" id="A0A4P6Q3L8"/>
<organism evidence="1 2">
    <name type="scientific">Streptomonospora litoralis</name>
    <dbReference type="NCBI Taxonomy" id="2498135"/>
    <lineage>
        <taxon>Bacteria</taxon>
        <taxon>Bacillati</taxon>
        <taxon>Actinomycetota</taxon>
        <taxon>Actinomycetes</taxon>
        <taxon>Streptosporangiales</taxon>
        <taxon>Nocardiopsidaceae</taxon>
        <taxon>Streptomonospora</taxon>
    </lineage>
</organism>
<reference evidence="1 2" key="1">
    <citation type="submission" date="2019-02" db="EMBL/GenBank/DDBJ databases">
        <authorList>
            <person name="Khodamoradi S."/>
            <person name="Hahnke R.L."/>
            <person name="Kaempfer P."/>
            <person name="Schumann P."/>
            <person name="Rohde M."/>
            <person name="Steinert M."/>
            <person name="Luzhetskyy A."/>
            <person name="Wink J."/>
            <person name="Ruckert C."/>
        </authorList>
    </citation>
    <scope>NUCLEOTIDE SEQUENCE [LARGE SCALE GENOMIC DNA]</scope>
    <source>
        <strain evidence="1 2">M2</strain>
    </source>
</reference>
<accession>A0A4P6Q3L8</accession>
<gene>
    <name evidence="1" type="ORF">EKD16_10375</name>
</gene>
<evidence type="ECO:0000313" key="2">
    <source>
        <dbReference type="Proteomes" id="UP000292235"/>
    </source>
</evidence>
<protein>
    <submittedName>
        <fullName evidence="1">Uncharacterized protein</fullName>
    </submittedName>
</protein>
<dbReference type="EMBL" id="CP036455">
    <property type="protein sequence ID" value="QBI53861.1"/>
    <property type="molecule type" value="Genomic_DNA"/>
</dbReference>
<name>A0A4P6Q3L8_9ACTN</name>
<dbReference type="Proteomes" id="UP000292235">
    <property type="component" value="Chromosome"/>
</dbReference>